<keyword evidence="9 10" id="KW-0472">Membrane</keyword>
<keyword evidence="6 10" id="KW-0812">Transmembrane</keyword>
<evidence type="ECO:0000313" key="12">
    <source>
        <dbReference type="Proteomes" id="UP000182002"/>
    </source>
</evidence>
<feature type="transmembrane region" description="Helical" evidence="10">
    <location>
        <begin position="134"/>
        <end position="161"/>
    </location>
</feature>
<dbReference type="AlphaFoldDB" id="A0A1F8DP54"/>
<feature type="transmembrane region" description="Helical" evidence="10">
    <location>
        <begin position="221"/>
        <end position="240"/>
    </location>
</feature>
<dbReference type="InterPro" id="IPR023596">
    <property type="entry name" value="Peptidase_PrsW_arch/bac"/>
</dbReference>
<evidence type="ECO:0000256" key="10">
    <source>
        <dbReference type="SAM" id="Phobius"/>
    </source>
</evidence>
<dbReference type="PANTHER" id="PTHR36844:SF1">
    <property type="entry name" value="PROTEASE PRSW"/>
    <property type="match status" value="1"/>
</dbReference>
<feature type="transmembrane region" description="Helical" evidence="10">
    <location>
        <begin position="193"/>
        <end position="215"/>
    </location>
</feature>
<dbReference type="PANTHER" id="PTHR36844">
    <property type="entry name" value="PROTEASE PRSW"/>
    <property type="match status" value="1"/>
</dbReference>
<protein>
    <recommendedName>
        <fullName evidence="3">Protease PrsW</fullName>
    </recommendedName>
</protein>
<comment type="similarity">
    <text evidence="2">Belongs to the protease PrsW family.</text>
</comment>
<comment type="subcellular location">
    <subcellularLocation>
        <location evidence="1">Cell membrane</location>
        <topology evidence="1">Multi-pass membrane protein</topology>
    </subcellularLocation>
</comment>
<evidence type="ECO:0000256" key="8">
    <source>
        <dbReference type="ARBA" id="ARBA00022989"/>
    </source>
</evidence>
<feature type="transmembrane region" description="Helical" evidence="10">
    <location>
        <begin position="72"/>
        <end position="93"/>
    </location>
</feature>
<evidence type="ECO:0000256" key="4">
    <source>
        <dbReference type="ARBA" id="ARBA00022475"/>
    </source>
</evidence>
<dbReference type="Proteomes" id="UP000182002">
    <property type="component" value="Unassembled WGS sequence"/>
</dbReference>
<evidence type="ECO:0000256" key="2">
    <source>
        <dbReference type="ARBA" id="ARBA00009165"/>
    </source>
</evidence>
<evidence type="ECO:0000256" key="7">
    <source>
        <dbReference type="ARBA" id="ARBA00022801"/>
    </source>
</evidence>
<dbReference type="Pfam" id="PF13367">
    <property type="entry name" value="PrsW-protease"/>
    <property type="match status" value="1"/>
</dbReference>
<dbReference type="EMBL" id="MGIO01000002">
    <property type="protein sequence ID" value="OGM90401.1"/>
    <property type="molecule type" value="Genomic_DNA"/>
</dbReference>
<evidence type="ECO:0000256" key="3">
    <source>
        <dbReference type="ARBA" id="ARBA00018997"/>
    </source>
</evidence>
<organism evidence="11 12">
    <name type="scientific">Candidatus Wolfebacteria bacterium RBG_13_41_7</name>
    <dbReference type="NCBI Taxonomy" id="1802554"/>
    <lineage>
        <taxon>Bacteria</taxon>
        <taxon>Candidatus Wolfeibacteriota</taxon>
    </lineage>
</organism>
<sequence>MVILYALFFILGLLPSFAWLVFFLKEDVHPEPKKMLLKVFLLGFFITFIVIAIQFLFQDIFSFYKIAGGNPFSLFVFALSEEVLKFLAVYFVIRKSKFFDEPVDAMIYMITAALGFAMLENLAIMFSITGVSEALGVITIRFVGATLLHALSSAIVGYWWAKGLIATRKPEFHPNVPNIPEKSSGTNSAAFTVWGYVAAGIAIATILHTFFNYLIMTSEDAIVYPIIFLTIVAMFIFWDFEQLKAVH</sequence>
<reference evidence="11 12" key="1">
    <citation type="journal article" date="2016" name="Nat. Commun.">
        <title>Thousands of microbial genomes shed light on interconnected biogeochemical processes in an aquifer system.</title>
        <authorList>
            <person name="Anantharaman K."/>
            <person name="Brown C.T."/>
            <person name="Hug L.A."/>
            <person name="Sharon I."/>
            <person name="Castelle C.J."/>
            <person name="Probst A.J."/>
            <person name="Thomas B.C."/>
            <person name="Singh A."/>
            <person name="Wilkins M.J."/>
            <person name="Karaoz U."/>
            <person name="Brodie E.L."/>
            <person name="Williams K.H."/>
            <person name="Hubbard S.S."/>
            <person name="Banfield J.F."/>
        </authorList>
    </citation>
    <scope>NUCLEOTIDE SEQUENCE [LARGE SCALE GENOMIC DNA]</scope>
</reference>
<dbReference type="InterPro" id="IPR026898">
    <property type="entry name" value="PrsW"/>
</dbReference>
<proteinExistence type="inferred from homology"/>
<evidence type="ECO:0000313" key="11">
    <source>
        <dbReference type="EMBL" id="OGM90401.1"/>
    </source>
</evidence>
<comment type="caution">
    <text evidence="11">The sequence shown here is derived from an EMBL/GenBank/DDBJ whole genome shotgun (WGS) entry which is preliminary data.</text>
</comment>
<evidence type="ECO:0000256" key="5">
    <source>
        <dbReference type="ARBA" id="ARBA00022670"/>
    </source>
</evidence>
<keyword evidence="5" id="KW-0645">Protease</keyword>
<feature type="transmembrane region" description="Helical" evidence="10">
    <location>
        <begin position="105"/>
        <end position="128"/>
    </location>
</feature>
<evidence type="ECO:0000256" key="9">
    <source>
        <dbReference type="ARBA" id="ARBA00023136"/>
    </source>
</evidence>
<dbReference type="GO" id="GO:0006508">
    <property type="term" value="P:proteolysis"/>
    <property type="evidence" value="ECO:0007669"/>
    <property type="project" value="UniProtKB-KW"/>
</dbReference>
<gene>
    <name evidence="11" type="ORF">A3J77_02290</name>
</gene>
<keyword evidence="4" id="KW-1003">Cell membrane</keyword>
<dbReference type="GO" id="GO:0005886">
    <property type="term" value="C:plasma membrane"/>
    <property type="evidence" value="ECO:0007669"/>
    <property type="project" value="UniProtKB-SubCell"/>
</dbReference>
<evidence type="ECO:0000256" key="1">
    <source>
        <dbReference type="ARBA" id="ARBA00004651"/>
    </source>
</evidence>
<keyword evidence="8 10" id="KW-1133">Transmembrane helix</keyword>
<feature type="transmembrane region" description="Helical" evidence="10">
    <location>
        <begin position="36"/>
        <end position="57"/>
    </location>
</feature>
<keyword evidence="7" id="KW-0378">Hydrolase</keyword>
<evidence type="ECO:0000256" key="6">
    <source>
        <dbReference type="ARBA" id="ARBA00022692"/>
    </source>
</evidence>
<name>A0A1F8DP54_9BACT</name>
<dbReference type="PIRSF" id="PIRSF016933">
    <property type="entry name" value="PrsW"/>
    <property type="match status" value="1"/>
</dbReference>
<feature type="transmembrane region" description="Helical" evidence="10">
    <location>
        <begin position="6"/>
        <end position="24"/>
    </location>
</feature>
<dbReference type="GO" id="GO:0008233">
    <property type="term" value="F:peptidase activity"/>
    <property type="evidence" value="ECO:0007669"/>
    <property type="project" value="UniProtKB-KW"/>
</dbReference>
<accession>A0A1F8DP54</accession>